<dbReference type="GO" id="GO:0006351">
    <property type="term" value="P:DNA-templated transcription"/>
    <property type="evidence" value="ECO:0007669"/>
    <property type="project" value="InterPro"/>
</dbReference>
<keyword evidence="4 6" id="KW-0548">Nucleotidyltransferase</keyword>
<dbReference type="OrthoDB" id="401223at2"/>
<keyword evidence="2 6" id="KW-0240">DNA-directed RNA polymerase</keyword>
<comment type="function">
    <text evidence="6">Participates in both the initiation and recycling phases of transcription. In the presence of the delta subunit, RNAP displays an increased specificity of transcription, a decreased affinity for nucleic acids, and an increased efficiency of RNA synthesis because of enhanced recycling.</text>
</comment>
<organism evidence="9 10">
    <name type="scientific">Metabacillus indicus</name>
    <name type="common">Bacillus indicus</name>
    <dbReference type="NCBI Taxonomy" id="246786"/>
    <lineage>
        <taxon>Bacteria</taxon>
        <taxon>Bacillati</taxon>
        <taxon>Bacillota</taxon>
        <taxon>Bacilli</taxon>
        <taxon>Bacillales</taxon>
        <taxon>Bacillaceae</taxon>
        <taxon>Metabacillus</taxon>
    </lineage>
</organism>
<accession>A0A084GNY6</accession>
<evidence type="ECO:0000256" key="4">
    <source>
        <dbReference type="ARBA" id="ARBA00022695"/>
    </source>
</evidence>
<dbReference type="GO" id="GO:0000428">
    <property type="term" value="C:DNA-directed RNA polymerase complex"/>
    <property type="evidence" value="ECO:0007669"/>
    <property type="project" value="UniProtKB-KW"/>
</dbReference>
<name>A0A084GNY6_METID</name>
<dbReference type="GO" id="GO:0003899">
    <property type="term" value="F:DNA-directed RNA polymerase activity"/>
    <property type="evidence" value="ECO:0007669"/>
    <property type="project" value="UniProtKB-UniRule"/>
</dbReference>
<feature type="region of interest" description="Disordered" evidence="7">
    <location>
        <begin position="112"/>
        <end position="182"/>
    </location>
</feature>
<evidence type="ECO:0000256" key="1">
    <source>
        <dbReference type="ARBA" id="ARBA00009828"/>
    </source>
</evidence>
<dbReference type="AlphaFoldDB" id="A0A084GNY6"/>
<dbReference type="InterPro" id="IPR038087">
    <property type="entry name" value="RNAP_delta_N_dom_sf"/>
</dbReference>
<dbReference type="EMBL" id="JNVC02000013">
    <property type="protein sequence ID" value="KEZ49048.1"/>
    <property type="molecule type" value="Genomic_DNA"/>
</dbReference>
<keyword evidence="5 6" id="KW-0804">Transcription</keyword>
<protein>
    <recommendedName>
        <fullName evidence="6">Probable DNA-directed RNA polymerase subunit delta</fullName>
    </recommendedName>
    <alternativeName>
        <fullName evidence="6">RNAP delta factor</fullName>
    </alternativeName>
</protein>
<evidence type="ECO:0000256" key="2">
    <source>
        <dbReference type="ARBA" id="ARBA00022478"/>
    </source>
</evidence>
<dbReference type="Pfam" id="PF05066">
    <property type="entry name" value="HARE-HTH"/>
    <property type="match status" value="1"/>
</dbReference>
<dbReference type="NCBIfam" id="TIGR04567">
    <property type="entry name" value="RNAP_delt_lowGC"/>
    <property type="match status" value="1"/>
</dbReference>
<comment type="caution">
    <text evidence="9">The sequence shown here is derived from an EMBL/GenBank/DDBJ whole genome shotgun (WGS) entry which is preliminary data.</text>
</comment>
<evidence type="ECO:0000313" key="9">
    <source>
        <dbReference type="EMBL" id="KEZ49048.1"/>
    </source>
</evidence>
<comment type="subunit">
    <text evidence="6">RNAP is composed of a core of 2 alpha, a beta and a beta' subunits. The core is associated with a delta subunit and one of several sigma factors.</text>
</comment>
<evidence type="ECO:0000256" key="3">
    <source>
        <dbReference type="ARBA" id="ARBA00022679"/>
    </source>
</evidence>
<dbReference type="GO" id="GO:0006355">
    <property type="term" value="P:regulation of DNA-templated transcription"/>
    <property type="evidence" value="ECO:0007669"/>
    <property type="project" value="UniProtKB-UniRule"/>
</dbReference>
<proteinExistence type="inferred from homology"/>
<comment type="similarity">
    <text evidence="1 6">Belongs to the RpoE family.</text>
</comment>
<feature type="domain" description="HTH HARE-type" evidence="8">
    <location>
        <begin position="14"/>
        <end position="81"/>
    </location>
</feature>
<dbReference type="Gene3D" id="1.10.10.1250">
    <property type="entry name" value="RNA polymerase, subunit delta, N-terminal domain"/>
    <property type="match status" value="1"/>
</dbReference>
<gene>
    <name evidence="6" type="primary">rpoE</name>
    <name evidence="9" type="ORF">GS18_0216715</name>
</gene>
<evidence type="ECO:0000256" key="5">
    <source>
        <dbReference type="ARBA" id="ARBA00023163"/>
    </source>
</evidence>
<reference evidence="9 10" key="1">
    <citation type="journal article" date="2005" name="Int. J. Syst. Evol. Microbiol.">
        <title>Bacillus cibi sp. nov., isolated from jeotgal, a traditional Korean fermented seafood.</title>
        <authorList>
            <person name="Yoon J.H."/>
            <person name="Lee C.H."/>
            <person name="Oh T.K."/>
        </authorList>
    </citation>
    <scope>NUCLEOTIDE SEQUENCE [LARGE SCALE GENOMIC DNA]</scope>
    <source>
        <strain evidence="9 10">DSM 16189</strain>
    </source>
</reference>
<keyword evidence="10" id="KW-1185">Reference proteome</keyword>
<dbReference type="InterPro" id="IPR029757">
    <property type="entry name" value="RpoE"/>
</dbReference>
<evidence type="ECO:0000256" key="7">
    <source>
        <dbReference type="SAM" id="MobiDB-lite"/>
    </source>
</evidence>
<dbReference type="STRING" id="246786.GS18_0216715"/>
<evidence type="ECO:0000313" key="10">
    <source>
        <dbReference type="Proteomes" id="UP000028549"/>
    </source>
</evidence>
<dbReference type="HAMAP" id="MF_00357">
    <property type="entry name" value="RNApol_bact_RpoE"/>
    <property type="match status" value="1"/>
</dbReference>
<dbReference type="PROSITE" id="PS51913">
    <property type="entry name" value="HTH_HARE"/>
    <property type="match status" value="1"/>
</dbReference>
<sequence>MSISQYSKDQLKELSMVEVAYDLMTEKKQPYVFLDLVKEISQIIGLTKSQVEDKISQFYTDLNIDGRYICVGENTWGLRSWYPYEQIEEEVVPVAKPKKKKAKKVVDELELEDFDEVDEEELEYDDIEEYEDDTDDDLEDDDLEDDAEEIDEVIEDEDFDLDEEELDEDLDEDLEEDEEEDK</sequence>
<dbReference type="InterPro" id="IPR007759">
    <property type="entry name" value="Asxl_HARE-HTH"/>
</dbReference>
<evidence type="ECO:0000259" key="8">
    <source>
        <dbReference type="PROSITE" id="PS51913"/>
    </source>
</evidence>
<keyword evidence="3 6" id="KW-0808">Transferase</keyword>
<evidence type="ECO:0000256" key="6">
    <source>
        <dbReference type="HAMAP-Rule" id="MF_00357"/>
    </source>
</evidence>
<dbReference type="Proteomes" id="UP000028549">
    <property type="component" value="Unassembled WGS sequence"/>
</dbReference>
<dbReference type="RefSeq" id="WP_029283294.1">
    <property type="nucleotide sequence ID" value="NZ_CANLZQ010000003.1"/>
</dbReference>